<dbReference type="InterPro" id="IPR015943">
    <property type="entry name" value="WD40/YVTN_repeat-like_dom_sf"/>
</dbReference>
<dbReference type="GO" id="GO:0005216">
    <property type="term" value="F:monoatomic ion channel activity"/>
    <property type="evidence" value="ECO:0007669"/>
    <property type="project" value="InterPro"/>
</dbReference>
<evidence type="ECO:0000313" key="10">
    <source>
        <dbReference type="Proteomes" id="UP000193648"/>
    </source>
</evidence>
<feature type="compositionally biased region" description="Polar residues" evidence="6">
    <location>
        <begin position="1885"/>
        <end position="1896"/>
    </location>
</feature>
<dbReference type="GeneID" id="33566293"/>
<dbReference type="Proteomes" id="UP000193648">
    <property type="component" value="Unassembled WGS sequence"/>
</dbReference>
<evidence type="ECO:0000256" key="5">
    <source>
        <dbReference type="ARBA" id="ARBA00023136"/>
    </source>
</evidence>
<sequence length="2069" mass="231751">MFWKKESTAANITPLTVTLNASDEGNHQYNLLQTVDHDFNEKTASSGRASKLSRLQSAEQTVRPVDPCSTAQRRFFTSDGLSIARTRNLTILGKAEGPRFRPSPAMAAHIPAKTSAFKLLANFSKYSAGHYVVLWRVKALSDFKIPNGLHFVVNVSYEAEPDVTGTLDLIMPAHKLSILAKDTWYDLVLEEKLVIQPHLGSAQVQAVLCNNENVDREEFSGFVIDCVEIRPMAMKIERQDGVSNFYVPRAATPNFIIDTPQLHLKSVDSTCPPAPAPVTKLASSRNSQFLASLSLSKNEAFITIWDMGVIRNPSNPSRNIGKLYKASASAVVYHRGVGDLSIGLSLSTSGDQVAIFQEPKIGEWADGSEVERAVFPFRLFNNPLVPQRSVIVDINTPPNRNMPKNMNTSANNDYDWGNTLASTDSSSENMELQEVRMDLEILHTFIGFGEFLPETRKSDWEKNDVNSALLSSGEGEGTEDNNEDSKEFGVKNIVSQPSTMFAACNGLYLDVFEISADKKWQRLHTITLSDLQPTLSRRITCKMMMEVISSNTFMWLEDDGRSCTIWNLLTGSNITHISSIENAKFKGPTFRGHSKMAISPHESIVALASVDGSLTTYFANTGMAIDDRKFPGYKVEHVGFHAQDDQLFVILRNSATSELSARVLDTLQLKSEIIVNQVPIPTIGSAILAFFYTKGFWNRGIICETDGPLIRCYVTYQPMSSKIIKSNESVLKAEPEDVVYESSLPGEDHIQYRLMTGIHRELLPEGDGVAYWVLRVEVIEENTLLKTQKIIFSFVPEPWMRVTTTEVVHPENLQSTFFVPCGTRFAVVGMQTLQIWNLPTRENNKCSLQFIWSQPRDEKDLGPGGVAFRSTRVRDYYLDTSSTNVYLDTETGNTVAEIKLNDKFRKKSVTIPGPGTIGARYAILFCFRSIHLLAAAYAFSYQESKKSTRETPQVSFTYEDHAEAIVRFTREHINRMMSVGIYSPKKRPPYNNNNSNASSTQQQNNSIRNNSNHSDTPALPHNGIQFVDTPASTTKSAVSEPEAIAMGDNVIHTGTNGRGKDDSDNDNNDRLYRRSNPLNRHHNKPTSKPSVSGSSKLDVVTVLTLLLDHPYLQCTNHIFVEGLLNTDNGDWIPRDNKVLNPIKRAIEAKNGPLVEAFIEYCIKNAKKYHPAYLMPAVQCLNELSDRYPKILVDMFRKASYVPAHNHNYVSSHALIANPQYKQWLLAKLKFWNMFSSKKWEKSNIINDYERPVFSLRSQLPFRASSFMNILNIETSVRDERAKKFPPKQDVGAEEKKQMQSPYSHKIYVAPFPKLSMYGPYRPWFRDATESAKSAFTDIAGRDFFDSPAMVATLDFKWHKFGFFYWFLRFLVVLTFFILVVVITAQQIRVMSIDEPVRLTAEDIEIRYMNSWRPVFKATIVVGCLLAGYEVIQFLDAPKKYYKSPYNYMDLAAYVAPVIGCILFLRDTPNGKPDDGGPDQIWIMSFSILALYINILFELRVIKQLGIVVNIILNITRRIIWFFLIFGLFLVSFTHALLHLLHTRPYNPECLEQECDHGYLDGFPKDFASALATTYFFLAGRYDPIETSFEKEAASFQIMMIIFFFFTAILLLNILIALMNDAFNESKSEGQLAWLKQWSEVIAEVEVYLMTQGARQNRNYFPDYIYYGASEQEAELYESKFCIANKSNLSIENRFLVETVTSEQNSSQLAQRAILRDVQALSKDLEKVKLIQEGLNHEMTKLTEVVAVVFAQATAIVGEGSSEPMSQVSPIEQDPPASGASPVSGSDNNTPFASPIGSAPGTPKSPLFQGGVLRPSPGAAAAAQRRHSSIGRPPAIAGSMRRKTSTPAPYTGLPMTPHCNSPQDSIDDAIVPGSVSEKGPLGGSGDSSISRPSTTYDSAGPSSSSSVSAPVPPSLPAEPYKAGDIAADEGQSRKDRQLSLKRRLQRKLAAVQTMDDALKARNLQLEENNASHPMYVIPQSRHGIDADLLCDSVDEVREATAIAPVHHSSTFHPSTSDHQRQHQRQYLHQHHHSGSPEHVRKTQSEIMTSLRPREFVPLHLRLQESPQEHS</sequence>
<comment type="subcellular location">
    <subcellularLocation>
        <location evidence="1">Membrane</location>
        <topology evidence="1">Multi-pass membrane protein</topology>
    </subcellularLocation>
</comment>
<feature type="compositionally biased region" description="Low complexity" evidence="6">
    <location>
        <begin position="991"/>
        <end position="1014"/>
    </location>
</feature>
<dbReference type="InParanoid" id="A0A1Y2GKK4"/>
<keyword evidence="5 7" id="KW-0472">Membrane</keyword>
<dbReference type="OrthoDB" id="2330027at2759"/>
<dbReference type="STRING" id="64571.A0A1Y2GKK4"/>
<reference evidence="9 10" key="1">
    <citation type="submission" date="2016-07" db="EMBL/GenBank/DDBJ databases">
        <title>Pervasive Adenine N6-methylation of Active Genes in Fungi.</title>
        <authorList>
            <consortium name="DOE Joint Genome Institute"/>
            <person name="Mondo S.J."/>
            <person name="Dannebaum R.O."/>
            <person name="Kuo R.C."/>
            <person name="Labutti K."/>
            <person name="Haridas S."/>
            <person name="Kuo A."/>
            <person name="Salamov A."/>
            <person name="Ahrendt S.R."/>
            <person name="Lipzen A."/>
            <person name="Sullivan W."/>
            <person name="Andreopoulos W.B."/>
            <person name="Clum A."/>
            <person name="Lindquist E."/>
            <person name="Daum C."/>
            <person name="Ramamoorthy G.K."/>
            <person name="Gryganskyi A."/>
            <person name="Culley D."/>
            <person name="Magnuson J.K."/>
            <person name="James T.Y."/>
            <person name="O'Malley M.A."/>
            <person name="Stajich J.E."/>
            <person name="Spatafora J.W."/>
            <person name="Visel A."/>
            <person name="Grigoriev I.V."/>
        </authorList>
    </citation>
    <scope>NUCLEOTIDE SEQUENCE [LARGE SCALE GENOMIC DNA]</scope>
    <source>
        <strain evidence="9 10">NRRL 3116</strain>
    </source>
</reference>
<name>A0A1Y2GKK4_9FUNG</name>
<dbReference type="SUPFAM" id="SSF50998">
    <property type="entry name" value="Quinoprotein alcohol dehydrogenase-like"/>
    <property type="match status" value="1"/>
</dbReference>
<dbReference type="EMBL" id="MCFF01000022">
    <property type="protein sequence ID" value="ORZ13887.1"/>
    <property type="molecule type" value="Genomic_DNA"/>
</dbReference>
<feature type="compositionally biased region" description="Basic residues" evidence="6">
    <location>
        <begin position="2020"/>
        <end position="2032"/>
    </location>
</feature>
<protein>
    <recommendedName>
        <fullName evidence="8">Ion transport domain-containing protein</fullName>
    </recommendedName>
</protein>
<dbReference type="PANTHER" id="PTHR10582">
    <property type="entry name" value="TRANSIENT RECEPTOR POTENTIAL ION CHANNEL PROTEIN"/>
    <property type="match status" value="1"/>
</dbReference>
<keyword evidence="4 7" id="KW-1133">Transmembrane helix</keyword>
<evidence type="ECO:0000256" key="3">
    <source>
        <dbReference type="ARBA" id="ARBA00022737"/>
    </source>
</evidence>
<feature type="transmembrane region" description="Helical" evidence="7">
    <location>
        <begin position="1480"/>
        <end position="1498"/>
    </location>
</feature>
<dbReference type="InterPro" id="IPR011047">
    <property type="entry name" value="Quinoprotein_ADH-like_sf"/>
</dbReference>
<feature type="compositionally biased region" description="Basic and acidic residues" evidence="6">
    <location>
        <begin position="2033"/>
        <end position="2042"/>
    </location>
</feature>
<dbReference type="PANTHER" id="PTHR10582:SF2">
    <property type="entry name" value="INACTIVE"/>
    <property type="match status" value="1"/>
</dbReference>
<proteinExistence type="predicted"/>
<accession>A0A1Y2GKK4</accession>
<feature type="compositionally biased region" description="Basic and acidic residues" evidence="6">
    <location>
        <begin position="1058"/>
        <end position="1072"/>
    </location>
</feature>
<dbReference type="GO" id="GO:0005886">
    <property type="term" value="C:plasma membrane"/>
    <property type="evidence" value="ECO:0007669"/>
    <property type="project" value="TreeGrafter"/>
</dbReference>
<feature type="transmembrane region" description="Helical" evidence="7">
    <location>
        <begin position="1595"/>
        <end position="1617"/>
    </location>
</feature>
<dbReference type="Gene3D" id="2.130.10.10">
    <property type="entry name" value="YVTN repeat-like/Quinoprotein amine dehydrogenase"/>
    <property type="match status" value="1"/>
</dbReference>
<evidence type="ECO:0000256" key="6">
    <source>
        <dbReference type="SAM" id="MobiDB-lite"/>
    </source>
</evidence>
<evidence type="ECO:0000313" key="9">
    <source>
        <dbReference type="EMBL" id="ORZ13887.1"/>
    </source>
</evidence>
<feature type="transmembrane region" description="Helical" evidence="7">
    <location>
        <begin position="1518"/>
        <end position="1537"/>
    </location>
</feature>
<feature type="domain" description="Ion transport" evidence="8">
    <location>
        <begin position="1363"/>
        <end position="1628"/>
    </location>
</feature>
<keyword evidence="3" id="KW-0677">Repeat</keyword>
<keyword evidence="2 7" id="KW-0812">Transmembrane</keyword>
<gene>
    <name evidence="9" type="ORF">BCR41DRAFT_355109</name>
</gene>
<dbReference type="GO" id="GO:0098703">
    <property type="term" value="P:calcium ion import across plasma membrane"/>
    <property type="evidence" value="ECO:0007669"/>
    <property type="project" value="TreeGrafter"/>
</dbReference>
<feature type="region of interest" description="Disordered" evidence="6">
    <location>
        <begin position="981"/>
        <end position="1094"/>
    </location>
</feature>
<feature type="compositionally biased region" description="Polar residues" evidence="6">
    <location>
        <begin position="396"/>
        <end position="412"/>
    </location>
</feature>
<feature type="region of interest" description="Disordered" evidence="6">
    <location>
        <begin position="395"/>
        <end position="414"/>
    </location>
</feature>
<keyword evidence="10" id="KW-1185">Reference proteome</keyword>
<feature type="transmembrane region" description="Helical" evidence="7">
    <location>
        <begin position="1362"/>
        <end position="1384"/>
    </location>
</feature>
<organism evidence="9 10">
    <name type="scientific">Lobosporangium transversale</name>
    <dbReference type="NCBI Taxonomy" id="64571"/>
    <lineage>
        <taxon>Eukaryota</taxon>
        <taxon>Fungi</taxon>
        <taxon>Fungi incertae sedis</taxon>
        <taxon>Mucoromycota</taxon>
        <taxon>Mortierellomycotina</taxon>
        <taxon>Mortierellomycetes</taxon>
        <taxon>Mortierellales</taxon>
        <taxon>Mortierellaceae</taxon>
        <taxon>Lobosporangium</taxon>
    </lineage>
</organism>
<evidence type="ECO:0000256" key="2">
    <source>
        <dbReference type="ARBA" id="ARBA00022692"/>
    </source>
</evidence>
<dbReference type="InterPro" id="IPR024862">
    <property type="entry name" value="TRPV"/>
</dbReference>
<feature type="region of interest" description="Disordered" evidence="6">
    <location>
        <begin position="2007"/>
        <end position="2043"/>
    </location>
</feature>
<comment type="caution">
    <text evidence="9">The sequence shown here is derived from an EMBL/GenBank/DDBJ whole genome shotgun (WGS) entry which is preliminary data.</text>
</comment>
<feature type="transmembrane region" description="Helical" evidence="7">
    <location>
        <begin position="1446"/>
        <end position="1464"/>
    </location>
</feature>
<feature type="compositionally biased region" description="Low complexity" evidence="6">
    <location>
        <begin position="1897"/>
        <end position="1908"/>
    </location>
</feature>
<feature type="compositionally biased region" description="Low complexity" evidence="6">
    <location>
        <begin position="1774"/>
        <end position="1785"/>
    </location>
</feature>
<evidence type="ECO:0000259" key="8">
    <source>
        <dbReference type="Pfam" id="PF00520"/>
    </source>
</evidence>
<dbReference type="InterPro" id="IPR005821">
    <property type="entry name" value="Ion_trans_dom"/>
</dbReference>
<evidence type="ECO:0000256" key="1">
    <source>
        <dbReference type="ARBA" id="ARBA00004141"/>
    </source>
</evidence>
<evidence type="ECO:0000256" key="4">
    <source>
        <dbReference type="ARBA" id="ARBA00022989"/>
    </source>
</evidence>
<feature type="non-terminal residue" evidence="9">
    <location>
        <position position="2069"/>
    </location>
</feature>
<dbReference type="RefSeq" id="XP_021880671.1">
    <property type="nucleotide sequence ID" value="XM_022024449.1"/>
</dbReference>
<dbReference type="Pfam" id="PF00520">
    <property type="entry name" value="Ion_trans"/>
    <property type="match status" value="1"/>
</dbReference>
<evidence type="ECO:0000256" key="7">
    <source>
        <dbReference type="SAM" id="Phobius"/>
    </source>
</evidence>
<feature type="region of interest" description="Disordered" evidence="6">
    <location>
        <begin position="1759"/>
        <end position="1939"/>
    </location>
</feature>